<sequence length="228" mass="26705">MWRLVKWPVENKRDSILFWTIWRHPGRPPDDVTNFGSSDVTFVYLELHLSYEHYKNRWPLFSSVADKIPWWTSYGSPAVTSTQRPVLFSFGIQGYIRHDDLYNWSWTTLDHTYTLRTTFDHTYTLRTTLDHTYTLRTTLDHTYTLRTTLDHTYTLRTTPTPTLSGPHLTTPTLSGPHLTTPTLSGPHLTTPHTLRTTLDHTPHLRTTLDHTYTLRTTLDPHLHSQDHT</sequence>
<reference evidence="1" key="1">
    <citation type="journal article" date="2021" name="Sci. Adv.">
        <title>The American lobster genome reveals insights on longevity, neural, and immune adaptations.</title>
        <authorList>
            <person name="Polinski J.M."/>
            <person name="Zimin A.V."/>
            <person name="Clark K.F."/>
            <person name="Kohn A.B."/>
            <person name="Sadowski N."/>
            <person name="Timp W."/>
            <person name="Ptitsyn A."/>
            <person name="Khanna P."/>
            <person name="Romanova D.Y."/>
            <person name="Williams P."/>
            <person name="Greenwood S.J."/>
            <person name="Moroz L.L."/>
            <person name="Walt D.R."/>
            <person name="Bodnar A.G."/>
        </authorList>
    </citation>
    <scope>NUCLEOTIDE SEQUENCE</scope>
    <source>
        <strain evidence="1">GMGI-L3</strain>
    </source>
</reference>
<organism evidence="1 2">
    <name type="scientific">Homarus americanus</name>
    <name type="common">American lobster</name>
    <dbReference type="NCBI Taxonomy" id="6706"/>
    <lineage>
        <taxon>Eukaryota</taxon>
        <taxon>Metazoa</taxon>
        <taxon>Ecdysozoa</taxon>
        <taxon>Arthropoda</taxon>
        <taxon>Crustacea</taxon>
        <taxon>Multicrustacea</taxon>
        <taxon>Malacostraca</taxon>
        <taxon>Eumalacostraca</taxon>
        <taxon>Eucarida</taxon>
        <taxon>Decapoda</taxon>
        <taxon>Pleocyemata</taxon>
        <taxon>Astacidea</taxon>
        <taxon>Nephropoidea</taxon>
        <taxon>Nephropidae</taxon>
        <taxon>Homarus</taxon>
    </lineage>
</organism>
<accession>A0A8J5N3F7</accession>
<dbReference type="AlphaFoldDB" id="A0A8J5N3F7"/>
<dbReference type="EMBL" id="JAHLQT010011048">
    <property type="protein sequence ID" value="KAG7172452.1"/>
    <property type="molecule type" value="Genomic_DNA"/>
</dbReference>
<evidence type="ECO:0000313" key="1">
    <source>
        <dbReference type="EMBL" id="KAG7172452.1"/>
    </source>
</evidence>
<proteinExistence type="predicted"/>
<keyword evidence="2" id="KW-1185">Reference proteome</keyword>
<protein>
    <submittedName>
        <fullName evidence="1">Uncharacterized protein</fullName>
    </submittedName>
</protein>
<name>A0A8J5N3F7_HOMAM</name>
<evidence type="ECO:0000313" key="2">
    <source>
        <dbReference type="Proteomes" id="UP000747542"/>
    </source>
</evidence>
<gene>
    <name evidence="1" type="ORF">Hamer_G020334</name>
</gene>
<dbReference type="Proteomes" id="UP000747542">
    <property type="component" value="Unassembled WGS sequence"/>
</dbReference>
<comment type="caution">
    <text evidence="1">The sequence shown here is derived from an EMBL/GenBank/DDBJ whole genome shotgun (WGS) entry which is preliminary data.</text>
</comment>